<protein>
    <submittedName>
        <fullName evidence="1">Uncharacterized protein</fullName>
    </submittedName>
</protein>
<dbReference type="Proteomes" id="UP000605148">
    <property type="component" value="Unassembled WGS sequence"/>
</dbReference>
<proteinExistence type="predicted"/>
<name>A0A916TLZ0_9HYPH</name>
<reference evidence="1" key="2">
    <citation type="submission" date="2020-09" db="EMBL/GenBank/DDBJ databases">
        <authorList>
            <person name="Sun Q."/>
            <person name="Zhou Y."/>
        </authorList>
    </citation>
    <scope>NUCLEOTIDE SEQUENCE</scope>
    <source>
        <strain evidence="1">CGMCC 1.12426</strain>
    </source>
</reference>
<gene>
    <name evidence="1" type="ORF">GCM10011316_29430</name>
</gene>
<sequence length="111" mass="11636">MDVALALVPIPAMACRASRAPLSTPEASSRASICRFKVMAQASRAGEGQPIRVAAWVTLETVGSGGTCEFAALRSKVGYADEMSFCCASAKVCFPENMLPKTVAFACDRNG</sequence>
<keyword evidence="2" id="KW-1185">Reference proteome</keyword>
<organism evidence="1 2">
    <name type="scientific">Roseibium aquae</name>
    <dbReference type="NCBI Taxonomy" id="1323746"/>
    <lineage>
        <taxon>Bacteria</taxon>
        <taxon>Pseudomonadati</taxon>
        <taxon>Pseudomonadota</taxon>
        <taxon>Alphaproteobacteria</taxon>
        <taxon>Hyphomicrobiales</taxon>
        <taxon>Stappiaceae</taxon>
        <taxon>Roseibium</taxon>
    </lineage>
</organism>
<accession>A0A916TLZ0</accession>
<evidence type="ECO:0000313" key="1">
    <source>
        <dbReference type="EMBL" id="GGB55475.1"/>
    </source>
</evidence>
<dbReference type="AlphaFoldDB" id="A0A916TLZ0"/>
<dbReference type="EMBL" id="BMFA01000008">
    <property type="protein sequence ID" value="GGB55475.1"/>
    <property type="molecule type" value="Genomic_DNA"/>
</dbReference>
<reference evidence="1" key="1">
    <citation type="journal article" date="2014" name="Int. J. Syst. Evol. Microbiol.">
        <title>Complete genome sequence of Corynebacterium casei LMG S-19264T (=DSM 44701T), isolated from a smear-ripened cheese.</title>
        <authorList>
            <consortium name="US DOE Joint Genome Institute (JGI-PGF)"/>
            <person name="Walter F."/>
            <person name="Albersmeier A."/>
            <person name="Kalinowski J."/>
            <person name="Ruckert C."/>
        </authorList>
    </citation>
    <scope>NUCLEOTIDE SEQUENCE</scope>
    <source>
        <strain evidence="1">CGMCC 1.12426</strain>
    </source>
</reference>
<evidence type="ECO:0000313" key="2">
    <source>
        <dbReference type="Proteomes" id="UP000605148"/>
    </source>
</evidence>
<comment type="caution">
    <text evidence="1">The sequence shown here is derived from an EMBL/GenBank/DDBJ whole genome shotgun (WGS) entry which is preliminary data.</text>
</comment>